<keyword evidence="5 6" id="KW-0472">Membrane</keyword>
<evidence type="ECO:0000256" key="4">
    <source>
        <dbReference type="ARBA" id="ARBA00022989"/>
    </source>
</evidence>
<accession>A0A1H7LD60</accession>
<dbReference type="STRING" id="332977.SAMN05421740_103125"/>
<dbReference type="Proteomes" id="UP000198916">
    <property type="component" value="Unassembled WGS sequence"/>
</dbReference>
<dbReference type="AlphaFoldDB" id="A0A1H7LD60"/>
<keyword evidence="4 6" id="KW-1133">Transmembrane helix</keyword>
<dbReference type="PANTHER" id="PTHR40277:SF1">
    <property type="entry name" value="BLL5419 PROTEIN"/>
    <property type="match status" value="1"/>
</dbReference>
<name>A0A1H7LD60_9SPHI</name>
<keyword evidence="2" id="KW-1003">Cell membrane</keyword>
<dbReference type="PANTHER" id="PTHR40277">
    <property type="entry name" value="BLL5419 PROTEIN"/>
    <property type="match status" value="1"/>
</dbReference>
<evidence type="ECO:0000313" key="8">
    <source>
        <dbReference type="Proteomes" id="UP000198916"/>
    </source>
</evidence>
<feature type="transmembrane region" description="Helical" evidence="6">
    <location>
        <begin position="42"/>
        <end position="65"/>
    </location>
</feature>
<evidence type="ECO:0008006" key="9">
    <source>
        <dbReference type="Google" id="ProtNLM"/>
    </source>
</evidence>
<feature type="transmembrane region" description="Helical" evidence="6">
    <location>
        <begin position="152"/>
        <end position="172"/>
    </location>
</feature>
<reference evidence="8" key="1">
    <citation type="submission" date="2016-10" db="EMBL/GenBank/DDBJ databases">
        <authorList>
            <person name="Varghese N."/>
            <person name="Submissions S."/>
        </authorList>
    </citation>
    <scope>NUCLEOTIDE SEQUENCE [LARGE SCALE GENOMIC DNA]</scope>
    <source>
        <strain evidence="8">Jip14</strain>
    </source>
</reference>
<feature type="transmembrane region" description="Helical" evidence="6">
    <location>
        <begin position="127"/>
        <end position="145"/>
    </location>
</feature>
<keyword evidence="3 6" id="KW-0812">Transmembrane</keyword>
<comment type="subcellular location">
    <subcellularLocation>
        <location evidence="1">Cell membrane</location>
        <topology evidence="1">Multi-pass membrane protein</topology>
    </subcellularLocation>
</comment>
<evidence type="ECO:0000313" key="7">
    <source>
        <dbReference type="EMBL" id="SEK96818.1"/>
    </source>
</evidence>
<dbReference type="Pfam" id="PF03706">
    <property type="entry name" value="LPG_synthase_TM"/>
    <property type="match status" value="1"/>
</dbReference>
<dbReference type="EMBL" id="FNZR01000003">
    <property type="protein sequence ID" value="SEK96818.1"/>
    <property type="molecule type" value="Genomic_DNA"/>
</dbReference>
<feature type="transmembrane region" description="Helical" evidence="6">
    <location>
        <begin position="211"/>
        <end position="231"/>
    </location>
</feature>
<evidence type="ECO:0000256" key="5">
    <source>
        <dbReference type="ARBA" id="ARBA00023136"/>
    </source>
</evidence>
<evidence type="ECO:0000256" key="2">
    <source>
        <dbReference type="ARBA" id="ARBA00022475"/>
    </source>
</evidence>
<feature type="transmembrane region" description="Helical" evidence="6">
    <location>
        <begin position="178"/>
        <end position="204"/>
    </location>
</feature>
<proteinExistence type="predicted"/>
<feature type="transmembrane region" description="Helical" evidence="6">
    <location>
        <begin position="251"/>
        <end position="273"/>
    </location>
</feature>
<evidence type="ECO:0000256" key="6">
    <source>
        <dbReference type="SAM" id="Phobius"/>
    </source>
</evidence>
<dbReference type="GO" id="GO:0005886">
    <property type="term" value="C:plasma membrane"/>
    <property type="evidence" value="ECO:0007669"/>
    <property type="project" value="UniProtKB-SubCell"/>
</dbReference>
<sequence>MKKARKAAASLVRILVSAVLLYLVFAKIDFSSVWSLVNTSEVGFLLLALVAFIASQWVSSLRLLAYFRASGFYLSTLSSHALYLLGMFYNFFIPGGIGGDAYKVYLLNKRFAWGIKPLTYSVLNDRLSGLVAIIVLVLALVVPLLPGWWKLLALPGIAMAIGAAHMMINRLFPAFRGIFFSSLGYSLAVQVLQLLCVYFTLVAFRATEGSLVYFLVFLMSAILSVVSFSGIGVREWLFLQASQRFDFHSEIAVSVALLFSCMTVLVALFGVFYQLAGTPLKHTETTG</sequence>
<keyword evidence="8" id="KW-1185">Reference proteome</keyword>
<gene>
    <name evidence="7" type="ORF">SAMN05421740_103125</name>
</gene>
<dbReference type="RefSeq" id="WP_177181056.1">
    <property type="nucleotide sequence ID" value="NZ_FNZR01000003.1"/>
</dbReference>
<organism evidence="7 8">
    <name type="scientific">Parapedobacter koreensis</name>
    <dbReference type="NCBI Taxonomy" id="332977"/>
    <lineage>
        <taxon>Bacteria</taxon>
        <taxon>Pseudomonadati</taxon>
        <taxon>Bacteroidota</taxon>
        <taxon>Sphingobacteriia</taxon>
        <taxon>Sphingobacteriales</taxon>
        <taxon>Sphingobacteriaceae</taxon>
        <taxon>Parapedobacter</taxon>
    </lineage>
</organism>
<feature type="transmembrane region" description="Helical" evidence="6">
    <location>
        <begin position="72"/>
        <end position="92"/>
    </location>
</feature>
<evidence type="ECO:0000256" key="3">
    <source>
        <dbReference type="ARBA" id="ARBA00022692"/>
    </source>
</evidence>
<dbReference type="InterPro" id="IPR022791">
    <property type="entry name" value="L-PG_synthase/AglD"/>
</dbReference>
<evidence type="ECO:0000256" key="1">
    <source>
        <dbReference type="ARBA" id="ARBA00004651"/>
    </source>
</evidence>
<protein>
    <recommendedName>
        <fullName evidence="9">Lysylphosphatidylglycerol synthase TM region</fullName>
    </recommendedName>
</protein>